<protein>
    <submittedName>
        <fullName evidence="3">Uncharacterized protein</fullName>
    </submittedName>
</protein>
<feature type="region of interest" description="Disordered" evidence="1">
    <location>
        <begin position="212"/>
        <end position="240"/>
    </location>
</feature>
<organism evidence="3 4">
    <name type="scientific">Exidia glandulosa HHB12029</name>
    <dbReference type="NCBI Taxonomy" id="1314781"/>
    <lineage>
        <taxon>Eukaryota</taxon>
        <taxon>Fungi</taxon>
        <taxon>Dikarya</taxon>
        <taxon>Basidiomycota</taxon>
        <taxon>Agaricomycotina</taxon>
        <taxon>Agaricomycetes</taxon>
        <taxon>Auriculariales</taxon>
        <taxon>Exidiaceae</taxon>
        <taxon>Exidia</taxon>
    </lineage>
</organism>
<dbReference type="InParanoid" id="A0A165KE88"/>
<reference evidence="3 4" key="1">
    <citation type="journal article" date="2016" name="Mol. Biol. Evol.">
        <title>Comparative Genomics of Early-Diverging Mushroom-Forming Fungi Provides Insights into the Origins of Lignocellulose Decay Capabilities.</title>
        <authorList>
            <person name="Nagy L.G."/>
            <person name="Riley R."/>
            <person name="Tritt A."/>
            <person name="Adam C."/>
            <person name="Daum C."/>
            <person name="Floudas D."/>
            <person name="Sun H."/>
            <person name="Yadav J.S."/>
            <person name="Pangilinan J."/>
            <person name="Larsson K.H."/>
            <person name="Matsuura K."/>
            <person name="Barry K."/>
            <person name="Labutti K."/>
            <person name="Kuo R."/>
            <person name="Ohm R.A."/>
            <person name="Bhattacharya S.S."/>
            <person name="Shirouzu T."/>
            <person name="Yoshinaga Y."/>
            <person name="Martin F.M."/>
            <person name="Grigoriev I.V."/>
            <person name="Hibbett D.S."/>
        </authorList>
    </citation>
    <scope>NUCLEOTIDE SEQUENCE [LARGE SCALE GENOMIC DNA]</scope>
    <source>
        <strain evidence="3 4">HHB12029</strain>
    </source>
</reference>
<feature type="compositionally biased region" description="Pro residues" evidence="1">
    <location>
        <begin position="79"/>
        <end position="90"/>
    </location>
</feature>
<feature type="compositionally biased region" description="Polar residues" evidence="1">
    <location>
        <begin position="228"/>
        <end position="240"/>
    </location>
</feature>
<feature type="region of interest" description="Disordered" evidence="1">
    <location>
        <begin position="436"/>
        <end position="460"/>
    </location>
</feature>
<evidence type="ECO:0000256" key="1">
    <source>
        <dbReference type="SAM" id="MobiDB-lite"/>
    </source>
</evidence>
<gene>
    <name evidence="3" type="ORF">EXIGLDRAFT_733769</name>
</gene>
<keyword evidence="4" id="KW-1185">Reference proteome</keyword>
<keyword evidence="2" id="KW-1133">Transmembrane helix</keyword>
<feature type="transmembrane region" description="Helical" evidence="2">
    <location>
        <begin position="910"/>
        <end position="928"/>
    </location>
</feature>
<evidence type="ECO:0000313" key="4">
    <source>
        <dbReference type="Proteomes" id="UP000077266"/>
    </source>
</evidence>
<evidence type="ECO:0000313" key="3">
    <source>
        <dbReference type="EMBL" id="KZV96201.1"/>
    </source>
</evidence>
<accession>A0A165KE88</accession>
<name>A0A165KE88_EXIGL</name>
<keyword evidence="2" id="KW-0472">Membrane</keyword>
<dbReference type="EMBL" id="KV425946">
    <property type="protein sequence ID" value="KZV96201.1"/>
    <property type="molecule type" value="Genomic_DNA"/>
</dbReference>
<feature type="compositionally biased region" description="Low complexity" evidence="1">
    <location>
        <begin position="128"/>
        <end position="137"/>
    </location>
</feature>
<dbReference type="AlphaFoldDB" id="A0A165KE88"/>
<feature type="compositionally biased region" description="Low complexity" evidence="1">
    <location>
        <begin position="445"/>
        <end position="460"/>
    </location>
</feature>
<feature type="region of interest" description="Disordered" evidence="1">
    <location>
        <begin position="361"/>
        <end position="401"/>
    </location>
</feature>
<evidence type="ECO:0000256" key="2">
    <source>
        <dbReference type="SAM" id="Phobius"/>
    </source>
</evidence>
<feature type="region of interest" description="Disordered" evidence="1">
    <location>
        <begin position="122"/>
        <end position="146"/>
    </location>
</feature>
<proteinExistence type="predicted"/>
<dbReference type="STRING" id="1314781.A0A165KE88"/>
<sequence length="1029" mass="110211">MAYTVIPLFPEEGSIRILGYAVHPLDSAGVPYAGGPNANILLKRASRALRLPPESTKSYLDALVTSPGTHFSARSSYRHPPPTSASPPPALEVIHTGSIQVSNYSICFVLPKMWPQVRAESESDDFLSRASTPSSASRSRRSSVGGSGKSFRFMAGIEVWVPYLSMPPKSPYLLSIPVPRCLANNLKLKIFPPPQPGWELTTEPVVQYKNSGLQGSRHGHVADDESFSDASETSTNTENGTVTVHGAFQSTDRLRIRWAPASSNSESLPLDGWHRAKCDTVEGKLKITVLDVLRPPQNPAGFRLALEYSASCKGVFHPGVAVRLAMDVLLDTKGQTVTWADTTPDAAGATWEVRGGAGYKDFDVGGKAPTTPVSLSRRASGSSFDSPSIPGSPVPYDDRSLRTRKSSIPVPAAPTSLLNVPLPLDGVQDYSFETAVPTTPGRPPSSMSSSALSGISQISTSVSGNEQQRLALNGHLTSPANRIALQIDMDQILPKSRQEGSSFEYSITGVVDVVANSQLPVFSSESEQTDDDPTERLECVLDLPVFRMFNVDEEHIQVQVVSEVAGVMLASGSDSSARASSSALRMNGAGRTKRALRVGVPMACTEDGQLSVRLTPAPVLPVIPKRETTYSSLGSPIAPNATFPPSAVNVATESMRLRMPRLAVSSLKPTSGMLTDVEETGRSSISPSVAGGFDIITNVHVTVEPLPSSTTQMRAHAVMVRMPAAGIDTPTVDFALKTRSATHGEKPLSVQLVYAAVGGRPVEAKVYKGDQHEPGAVALSDGADATWIRVHLGSTSGSLADVEVLYTVTHSVDDASLADNVHPVIPPEGATCVAVLPSFYTRIGFMEVGIRRPQGYRVESIQSNLGNQAIQASPLTSLTRYALPTLFAPQLSVCLVNETQRAPRRYGRSLLALLPLLLAALALLLVFLQHTQIQDLHAFLLGSQPSPYYTHRAYTPPTASPRHNETQEPLAEHGLAVRRTPHSSISLRTPDLRALLASLSVQAAVDALNNLLANALHIVRRILHYPLEV</sequence>
<dbReference type="OrthoDB" id="3210731at2759"/>
<keyword evidence="2" id="KW-0812">Transmembrane</keyword>
<feature type="region of interest" description="Disordered" evidence="1">
    <location>
        <begin position="71"/>
        <end position="90"/>
    </location>
</feature>
<feature type="compositionally biased region" description="Polar residues" evidence="1">
    <location>
        <begin position="371"/>
        <end position="386"/>
    </location>
</feature>
<dbReference type="Proteomes" id="UP000077266">
    <property type="component" value="Unassembled WGS sequence"/>
</dbReference>